<dbReference type="Gene3D" id="3.40.50.360">
    <property type="match status" value="1"/>
</dbReference>
<dbReference type="InterPro" id="IPR005025">
    <property type="entry name" value="FMN_Rdtase-like_dom"/>
</dbReference>
<protein>
    <submittedName>
        <fullName evidence="2">NADPH-dependent reductase</fullName>
    </submittedName>
</protein>
<keyword evidence="3" id="KW-1185">Reference proteome</keyword>
<dbReference type="GO" id="GO:0010181">
    <property type="term" value="F:FMN binding"/>
    <property type="evidence" value="ECO:0007669"/>
    <property type="project" value="TreeGrafter"/>
</dbReference>
<evidence type="ECO:0000259" key="1">
    <source>
        <dbReference type="Pfam" id="PF03358"/>
    </source>
</evidence>
<dbReference type="GO" id="GO:0005829">
    <property type="term" value="C:cytosol"/>
    <property type="evidence" value="ECO:0007669"/>
    <property type="project" value="TreeGrafter"/>
</dbReference>
<dbReference type="EMBL" id="JGZB01000001">
    <property type="protein sequence ID" value="KFI69492.1"/>
    <property type="molecule type" value="Genomic_DNA"/>
</dbReference>
<proteinExistence type="predicted"/>
<comment type="caution">
    <text evidence="2">The sequence shown here is derived from an EMBL/GenBank/DDBJ whole genome shotgun (WGS) entry which is preliminary data.</text>
</comment>
<dbReference type="eggNOG" id="COG0431">
    <property type="taxonomic scope" value="Bacteria"/>
</dbReference>
<dbReference type="SUPFAM" id="SSF52218">
    <property type="entry name" value="Flavoproteins"/>
    <property type="match status" value="1"/>
</dbReference>
<feature type="domain" description="NADPH-dependent FMN reductase-like" evidence="1">
    <location>
        <begin position="5"/>
        <end position="140"/>
    </location>
</feature>
<dbReference type="GO" id="GO:0016491">
    <property type="term" value="F:oxidoreductase activity"/>
    <property type="evidence" value="ECO:0007669"/>
    <property type="project" value="InterPro"/>
</dbReference>
<dbReference type="InterPro" id="IPR050712">
    <property type="entry name" value="NAD(P)H-dep_reductase"/>
</dbReference>
<dbReference type="PANTHER" id="PTHR30543">
    <property type="entry name" value="CHROMATE REDUCTASE"/>
    <property type="match status" value="1"/>
</dbReference>
<dbReference type="STRING" id="1692.BMAGN_1201"/>
<reference evidence="2 3" key="1">
    <citation type="submission" date="2014-03" db="EMBL/GenBank/DDBJ databases">
        <title>Genomics of Bifidobacteria.</title>
        <authorList>
            <person name="Ventura M."/>
            <person name="Milani C."/>
            <person name="Lugli G.A."/>
        </authorList>
    </citation>
    <scope>NUCLEOTIDE SEQUENCE [LARGE SCALE GENOMIC DNA]</scope>
    <source>
        <strain evidence="2 3">LMG 11591</strain>
    </source>
</reference>
<dbReference type="RefSeq" id="WP_022859898.1">
    <property type="nucleotide sequence ID" value="NZ_JGZB01000001.1"/>
</dbReference>
<evidence type="ECO:0000313" key="2">
    <source>
        <dbReference type="EMBL" id="KFI69492.1"/>
    </source>
</evidence>
<accession>A0A087BEP2</accession>
<evidence type="ECO:0000313" key="3">
    <source>
        <dbReference type="Proteomes" id="UP000029052"/>
    </source>
</evidence>
<dbReference type="Pfam" id="PF03358">
    <property type="entry name" value="FMN_red"/>
    <property type="match status" value="1"/>
</dbReference>
<dbReference type="PANTHER" id="PTHR30543:SF21">
    <property type="entry name" value="NAD(P)H-DEPENDENT FMN REDUCTASE LOT6"/>
    <property type="match status" value="1"/>
</dbReference>
<sequence>MARPNIAFVESSLSGNSFEADLARKAIETLGDRADITEVDYKDLPLLNEKEEFPDPDAALAILDKFKNADAVWVFVSEYKHNIPVAVKNLFDWLTTGDRQQAIDQKPVAITGVGGFKGIFGRIQLGDLLEDNGMRVFPVEVGLSVPEEAFQTGDWVFNEADIEAVRMQAEDFLKFISMNEVK</sequence>
<organism evidence="2 3">
    <name type="scientific">Bifidobacterium magnum</name>
    <dbReference type="NCBI Taxonomy" id="1692"/>
    <lineage>
        <taxon>Bacteria</taxon>
        <taxon>Bacillati</taxon>
        <taxon>Actinomycetota</taxon>
        <taxon>Actinomycetes</taxon>
        <taxon>Bifidobacteriales</taxon>
        <taxon>Bifidobacteriaceae</taxon>
        <taxon>Bifidobacterium</taxon>
    </lineage>
</organism>
<name>A0A087BEP2_9BIFI</name>
<dbReference type="Proteomes" id="UP000029052">
    <property type="component" value="Unassembled WGS sequence"/>
</dbReference>
<dbReference type="InterPro" id="IPR029039">
    <property type="entry name" value="Flavoprotein-like_sf"/>
</dbReference>
<gene>
    <name evidence="2" type="ORF">BMAGN_1201</name>
</gene>
<dbReference type="AlphaFoldDB" id="A0A087BEP2"/>